<protein>
    <submittedName>
        <fullName evidence="7">OmpA family protein</fullName>
    </submittedName>
</protein>
<dbReference type="Proteomes" id="UP000268230">
    <property type="component" value="Chromosome"/>
</dbReference>
<evidence type="ECO:0000313" key="8">
    <source>
        <dbReference type="Proteomes" id="UP000268230"/>
    </source>
</evidence>
<evidence type="ECO:0000256" key="1">
    <source>
        <dbReference type="ARBA" id="ARBA00004442"/>
    </source>
</evidence>
<comment type="subcellular location">
    <subcellularLocation>
        <location evidence="1">Cell outer membrane</location>
    </subcellularLocation>
</comment>
<dbReference type="PROSITE" id="PS51123">
    <property type="entry name" value="OMPA_2"/>
    <property type="match status" value="1"/>
</dbReference>
<gene>
    <name evidence="7" type="ORF">EJA05_18675</name>
</gene>
<dbReference type="InterPro" id="IPR006690">
    <property type="entry name" value="OMPA-like_CS"/>
</dbReference>
<accession>A0A3S8UMX9</accession>
<dbReference type="InterPro" id="IPR006664">
    <property type="entry name" value="OMP_bac"/>
</dbReference>
<evidence type="ECO:0000256" key="5">
    <source>
        <dbReference type="SAM" id="SignalP"/>
    </source>
</evidence>
<dbReference type="PANTHER" id="PTHR30329">
    <property type="entry name" value="STATOR ELEMENT OF FLAGELLAR MOTOR COMPLEX"/>
    <property type="match status" value="1"/>
</dbReference>
<dbReference type="Pfam" id="PF00691">
    <property type="entry name" value="OmpA"/>
    <property type="match status" value="1"/>
</dbReference>
<keyword evidence="2 4" id="KW-0472">Membrane</keyword>
<evidence type="ECO:0000256" key="2">
    <source>
        <dbReference type="ARBA" id="ARBA00023136"/>
    </source>
</evidence>
<dbReference type="Gene3D" id="3.30.1330.60">
    <property type="entry name" value="OmpA-like domain"/>
    <property type="match status" value="1"/>
</dbReference>
<keyword evidence="3" id="KW-0998">Cell outer membrane</keyword>
<sequence>MSKAYLLPAMSLLGLMLAGCGTTPENPALLEAREAYSVLQGKPEASRLAALETQDAYTALGKAELASLKDRKSTEVERLATLAARQIEFAQQTIDLRNTDAALKRVELERTQARLDARTAQLNALKAKPSVRGDVVTFGDVLFQTGMAELNGRSQHNIQELAAYLQANPERNVLVEGFTDATGSDALNQRLSEQRADAVANALRRQGVAAQRIKSAGYGKDYPVASNATAQSRQLNRRVEVVISRGAEAVAPRF</sequence>
<dbReference type="AlphaFoldDB" id="A0A3S8UMX9"/>
<dbReference type="InterPro" id="IPR006665">
    <property type="entry name" value="OmpA-like"/>
</dbReference>
<dbReference type="PROSITE" id="PS01068">
    <property type="entry name" value="OMPA_1"/>
    <property type="match status" value="1"/>
</dbReference>
<dbReference type="GO" id="GO:0009279">
    <property type="term" value="C:cell outer membrane"/>
    <property type="evidence" value="ECO:0007669"/>
    <property type="project" value="UniProtKB-SubCell"/>
</dbReference>
<dbReference type="SUPFAM" id="SSF103088">
    <property type="entry name" value="OmpA-like"/>
    <property type="match status" value="1"/>
</dbReference>
<dbReference type="EMBL" id="CP034338">
    <property type="protein sequence ID" value="AZL69617.1"/>
    <property type="molecule type" value="Genomic_DNA"/>
</dbReference>
<feature type="signal peptide" evidence="5">
    <location>
        <begin position="1"/>
        <end position="18"/>
    </location>
</feature>
<name>A0A3S8UMX9_9PSED</name>
<dbReference type="PRINTS" id="PR01021">
    <property type="entry name" value="OMPADOMAIN"/>
</dbReference>
<evidence type="ECO:0000256" key="3">
    <source>
        <dbReference type="ARBA" id="ARBA00023237"/>
    </source>
</evidence>
<evidence type="ECO:0000313" key="7">
    <source>
        <dbReference type="EMBL" id="AZL69617.1"/>
    </source>
</evidence>
<keyword evidence="5" id="KW-0732">Signal</keyword>
<dbReference type="Pfam" id="PF14346">
    <property type="entry name" value="DUF4398"/>
    <property type="match status" value="1"/>
</dbReference>
<dbReference type="OrthoDB" id="9782229at2"/>
<dbReference type="CDD" id="cd07185">
    <property type="entry name" value="OmpA_C-like"/>
    <property type="match status" value="1"/>
</dbReference>
<dbReference type="KEGG" id="pory:EJA05_18675"/>
<dbReference type="InterPro" id="IPR036737">
    <property type="entry name" value="OmpA-like_sf"/>
</dbReference>
<dbReference type="PANTHER" id="PTHR30329:SF21">
    <property type="entry name" value="LIPOPROTEIN YIAD-RELATED"/>
    <property type="match status" value="1"/>
</dbReference>
<proteinExistence type="predicted"/>
<evidence type="ECO:0000256" key="4">
    <source>
        <dbReference type="PROSITE-ProRule" id="PRU00473"/>
    </source>
</evidence>
<organism evidence="7 8">
    <name type="scientific">Pseudomonas entomophila</name>
    <dbReference type="NCBI Taxonomy" id="312306"/>
    <lineage>
        <taxon>Bacteria</taxon>
        <taxon>Pseudomonadati</taxon>
        <taxon>Pseudomonadota</taxon>
        <taxon>Gammaproteobacteria</taxon>
        <taxon>Pseudomonadales</taxon>
        <taxon>Pseudomonadaceae</taxon>
        <taxon>Pseudomonas</taxon>
    </lineage>
</organism>
<dbReference type="InterPro" id="IPR025511">
    <property type="entry name" value="DUF4398"/>
</dbReference>
<reference evidence="7 8" key="1">
    <citation type="submission" date="2018-12" db="EMBL/GenBank/DDBJ databases">
        <authorList>
            <person name="Li S."/>
            <person name="Yang R."/>
            <person name="Chen G."/>
            <person name="Zou L."/>
            <person name="Zhang C."/>
            <person name="Chen Y."/>
            <person name="Liu Z."/>
            <person name="Li Y."/>
            <person name="Yan Y."/>
            <person name="Huang M."/>
            <person name="Chen T."/>
        </authorList>
    </citation>
    <scope>NUCLEOTIDE SEQUENCE [LARGE SCALE GENOMIC DNA]</scope>
    <source>
        <strain evidence="7 8">1257</strain>
    </source>
</reference>
<feature type="chain" id="PRO_5019043686" evidence="5">
    <location>
        <begin position="19"/>
        <end position="254"/>
    </location>
</feature>
<feature type="domain" description="OmpA-like" evidence="6">
    <location>
        <begin position="130"/>
        <end position="247"/>
    </location>
</feature>
<dbReference type="PROSITE" id="PS51257">
    <property type="entry name" value="PROKAR_LIPOPROTEIN"/>
    <property type="match status" value="1"/>
</dbReference>
<dbReference type="InterPro" id="IPR050330">
    <property type="entry name" value="Bact_OuterMem_StrucFunc"/>
</dbReference>
<evidence type="ECO:0000259" key="6">
    <source>
        <dbReference type="PROSITE" id="PS51123"/>
    </source>
</evidence>